<dbReference type="AlphaFoldDB" id="A0AAD7GPI3"/>
<gene>
    <name evidence="1" type="ORF">B0H17DRAFT_1195498</name>
</gene>
<dbReference type="Proteomes" id="UP001221757">
    <property type="component" value="Unassembled WGS sequence"/>
</dbReference>
<sequence length="59" mass="6628">MPRGFPWTCAKDSLSIVYAALNPTSPGAYVMACQVRPGPYFTLDKLGLEVQKRVWHEMV</sequence>
<name>A0AAD7GPI3_MYCRO</name>
<evidence type="ECO:0000313" key="1">
    <source>
        <dbReference type="EMBL" id="KAJ7701221.1"/>
    </source>
</evidence>
<accession>A0AAD7GPI3</accession>
<comment type="caution">
    <text evidence="1">The sequence shown here is derived from an EMBL/GenBank/DDBJ whole genome shotgun (WGS) entry which is preliminary data.</text>
</comment>
<reference evidence="1" key="1">
    <citation type="submission" date="2023-03" db="EMBL/GenBank/DDBJ databases">
        <title>Massive genome expansion in bonnet fungi (Mycena s.s.) driven by repeated elements and novel gene families across ecological guilds.</title>
        <authorList>
            <consortium name="Lawrence Berkeley National Laboratory"/>
            <person name="Harder C.B."/>
            <person name="Miyauchi S."/>
            <person name="Viragh M."/>
            <person name="Kuo A."/>
            <person name="Thoen E."/>
            <person name="Andreopoulos B."/>
            <person name="Lu D."/>
            <person name="Skrede I."/>
            <person name="Drula E."/>
            <person name="Henrissat B."/>
            <person name="Morin E."/>
            <person name="Kohler A."/>
            <person name="Barry K."/>
            <person name="LaButti K."/>
            <person name="Morin E."/>
            <person name="Salamov A."/>
            <person name="Lipzen A."/>
            <person name="Mereny Z."/>
            <person name="Hegedus B."/>
            <person name="Baldrian P."/>
            <person name="Stursova M."/>
            <person name="Weitz H."/>
            <person name="Taylor A."/>
            <person name="Grigoriev I.V."/>
            <person name="Nagy L.G."/>
            <person name="Martin F."/>
            <person name="Kauserud H."/>
        </authorList>
    </citation>
    <scope>NUCLEOTIDE SEQUENCE</scope>
    <source>
        <strain evidence="1">CBHHK067</strain>
    </source>
</reference>
<protein>
    <submittedName>
        <fullName evidence="1">Uncharacterized protein</fullName>
    </submittedName>
</protein>
<evidence type="ECO:0000313" key="2">
    <source>
        <dbReference type="Proteomes" id="UP001221757"/>
    </source>
</evidence>
<proteinExistence type="predicted"/>
<organism evidence="1 2">
    <name type="scientific">Mycena rosella</name>
    <name type="common">Pink bonnet</name>
    <name type="synonym">Agaricus rosellus</name>
    <dbReference type="NCBI Taxonomy" id="1033263"/>
    <lineage>
        <taxon>Eukaryota</taxon>
        <taxon>Fungi</taxon>
        <taxon>Dikarya</taxon>
        <taxon>Basidiomycota</taxon>
        <taxon>Agaricomycotina</taxon>
        <taxon>Agaricomycetes</taxon>
        <taxon>Agaricomycetidae</taxon>
        <taxon>Agaricales</taxon>
        <taxon>Marasmiineae</taxon>
        <taxon>Mycenaceae</taxon>
        <taxon>Mycena</taxon>
    </lineage>
</organism>
<dbReference type="EMBL" id="JARKIE010000018">
    <property type="protein sequence ID" value="KAJ7701221.1"/>
    <property type="molecule type" value="Genomic_DNA"/>
</dbReference>
<keyword evidence="2" id="KW-1185">Reference proteome</keyword>